<sequence length="327" mass="35244">MNLLRRRRRAPRPASTLAWTLGTLSALALANHALARLTERRHPPQGRFIEVDGTRLHYTDRGTGQPALLIHGNIVTGDDFNTSGVADLLLKTHRVIIFDRPGFGHSTRPRNRPWTAAEQAALIHKALVQIGIERPVVVGHSFGAVVALAFAHQHPEGTAGLVLLSGYYFPTLRPDAWMAAIGAAPVLGDILRYTISPVLGWLSIPLLKRAFFSPAAVPARFDDEFSPSISLRPSQIRATNADGALMIPAVRALENSYGDLAMPVAIIAGDGDKVVFKRAAERLHGEIPGSTLEIVRGAGHMVHHLAARQVARAVQSVSPGRGQPLLG</sequence>
<comment type="caution">
    <text evidence="3">The sequence shown here is derived from an EMBL/GenBank/DDBJ whole genome shotgun (WGS) entry which is preliminary data.</text>
</comment>
<proteinExistence type="predicted"/>
<dbReference type="PRINTS" id="PR00111">
    <property type="entry name" value="ABHYDROLASE"/>
</dbReference>
<name>A0ABV6IS43_9PROT</name>
<dbReference type="Pfam" id="PF00561">
    <property type="entry name" value="Abhydrolase_1"/>
    <property type="match status" value="1"/>
</dbReference>
<evidence type="ECO:0000313" key="4">
    <source>
        <dbReference type="Proteomes" id="UP001589789"/>
    </source>
</evidence>
<accession>A0ABV6IS43</accession>
<dbReference type="Proteomes" id="UP001589789">
    <property type="component" value="Unassembled WGS sequence"/>
</dbReference>
<organism evidence="3 4">
    <name type="scientific">Muricoccus vinaceus</name>
    <dbReference type="NCBI Taxonomy" id="424704"/>
    <lineage>
        <taxon>Bacteria</taxon>
        <taxon>Pseudomonadati</taxon>
        <taxon>Pseudomonadota</taxon>
        <taxon>Alphaproteobacteria</taxon>
        <taxon>Acetobacterales</taxon>
        <taxon>Roseomonadaceae</taxon>
        <taxon>Muricoccus</taxon>
    </lineage>
</organism>
<reference evidence="3 4" key="1">
    <citation type="submission" date="2024-09" db="EMBL/GenBank/DDBJ databases">
        <authorList>
            <person name="Sun Q."/>
            <person name="Mori K."/>
        </authorList>
    </citation>
    <scope>NUCLEOTIDE SEQUENCE [LARGE SCALE GENOMIC DNA]</scope>
    <source>
        <strain evidence="3 4">CCM 7468</strain>
    </source>
</reference>
<dbReference type="InterPro" id="IPR029058">
    <property type="entry name" value="AB_hydrolase_fold"/>
</dbReference>
<feature type="domain" description="AB hydrolase-1" evidence="2">
    <location>
        <begin position="68"/>
        <end position="305"/>
    </location>
</feature>
<evidence type="ECO:0000313" key="3">
    <source>
        <dbReference type="EMBL" id="MFC0386415.1"/>
    </source>
</evidence>
<keyword evidence="1" id="KW-0732">Signal</keyword>
<dbReference type="RefSeq" id="WP_377050861.1">
    <property type="nucleotide sequence ID" value="NZ_JBHLVZ010000033.1"/>
</dbReference>
<feature type="signal peptide" evidence="1">
    <location>
        <begin position="1"/>
        <end position="28"/>
    </location>
</feature>
<dbReference type="InterPro" id="IPR050266">
    <property type="entry name" value="AB_hydrolase_sf"/>
</dbReference>
<evidence type="ECO:0000256" key="1">
    <source>
        <dbReference type="SAM" id="SignalP"/>
    </source>
</evidence>
<dbReference type="EMBL" id="JBHLVZ010000033">
    <property type="protein sequence ID" value="MFC0386415.1"/>
    <property type="molecule type" value="Genomic_DNA"/>
</dbReference>
<keyword evidence="3" id="KW-0378">Hydrolase</keyword>
<gene>
    <name evidence="3" type="ORF">ACFFIC_12815</name>
</gene>
<dbReference type="PANTHER" id="PTHR43798">
    <property type="entry name" value="MONOACYLGLYCEROL LIPASE"/>
    <property type="match status" value="1"/>
</dbReference>
<dbReference type="GO" id="GO:0016787">
    <property type="term" value="F:hydrolase activity"/>
    <property type="evidence" value="ECO:0007669"/>
    <property type="project" value="UniProtKB-KW"/>
</dbReference>
<evidence type="ECO:0000259" key="2">
    <source>
        <dbReference type="Pfam" id="PF00561"/>
    </source>
</evidence>
<dbReference type="SUPFAM" id="SSF53474">
    <property type="entry name" value="alpha/beta-Hydrolases"/>
    <property type="match status" value="1"/>
</dbReference>
<keyword evidence="4" id="KW-1185">Reference proteome</keyword>
<dbReference type="InterPro" id="IPR000073">
    <property type="entry name" value="AB_hydrolase_1"/>
</dbReference>
<feature type="chain" id="PRO_5047223881" evidence="1">
    <location>
        <begin position="29"/>
        <end position="327"/>
    </location>
</feature>
<dbReference type="Gene3D" id="3.40.50.1820">
    <property type="entry name" value="alpha/beta hydrolase"/>
    <property type="match status" value="1"/>
</dbReference>
<protein>
    <submittedName>
        <fullName evidence="3">Alpha/beta fold hydrolase</fullName>
    </submittedName>
</protein>